<name>A0A1Z4JP57_LEPBY</name>
<accession>A0A1Z4JP57</accession>
<dbReference type="Proteomes" id="UP000217895">
    <property type="component" value="Chromosome"/>
</dbReference>
<reference evidence="1 2" key="1">
    <citation type="submission" date="2017-06" db="EMBL/GenBank/DDBJ databases">
        <title>Genome sequencing of cyanobaciteial culture collection at National Institute for Environmental Studies (NIES).</title>
        <authorList>
            <person name="Hirose Y."/>
            <person name="Shimura Y."/>
            <person name="Fujisawa T."/>
            <person name="Nakamura Y."/>
            <person name="Kawachi M."/>
        </authorList>
    </citation>
    <scope>NUCLEOTIDE SEQUENCE [LARGE SCALE GENOMIC DNA]</scope>
    <source>
        <strain evidence="1 2">NIES-2135</strain>
    </source>
</reference>
<dbReference type="EMBL" id="AP018203">
    <property type="protein sequence ID" value="BAY58509.1"/>
    <property type="molecule type" value="Genomic_DNA"/>
</dbReference>
<organism evidence="1 2">
    <name type="scientific">Leptolyngbya boryana NIES-2135</name>
    <dbReference type="NCBI Taxonomy" id="1973484"/>
    <lineage>
        <taxon>Bacteria</taxon>
        <taxon>Bacillati</taxon>
        <taxon>Cyanobacteriota</taxon>
        <taxon>Cyanophyceae</taxon>
        <taxon>Leptolyngbyales</taxon>
        <taxon>Leptolyngbyaceae</taxon>
        <taxon>Leptolyngbya group</taxon>
        <taxon>Leptolyngbya</taxon>
    </lineage>
</organism>
<sequence length="226" mass="25519">MFKSLAGLAGAFNRFKSLTVVGLNGEQSEPFGMSGSKWSDVEKFANGLPWDFPMGELSAQTVNDAKGDRVSLQAQLEYWKEYRRTQEQNLETFAEIQKEKLELGKSVLSARYNDAQNDLKLSEAVYKHNSQMGILQRRNANAEHLARLQMELGIKLEDHKHNNNRDFEQAQFGEQAGLETARLTARKASLVDRYRALREQAANPTQKEPSFAPTPGRVIRFGRKAG</sequence>
<evidence type="ECO:0000313" key="2">
    <source>
        <dbReference type="Proteomes" id="UP000217895"/>
    </source>
</evidence>
<dbReference type="AlphaFoldDB" id="A0A1Z4JP57"/>
<evidence type="ECO:0000313" key="1">
    <source>
        <dbReference type="EMBL" id="BAY58509.1"/>
    </source>
</evidence>
<gene>
    <name evidence="1" type="ORF">NIES2135_53820</name>
</gene>
<keyword evidence="2" id="KW-1185">Reference proteome</keyword>
<protein>
    <submittedName>
        <fullName evidence="1">Uncharacterized protein</fullName>
    </submittedName>
</protein>
<proteinExistence type="predicted"/>